<evidence type="ECO:0000256" key="1">
    <source>
        <dbReference type="SAM" id="Phobius"/>
    </source>
</evidence>
<reference evidence="3" key="1">
    <citation type="submission" date="2023-07" db="EMBL/GenBank/DDBJ databases">
        <title>Sorghum-associated microbial communities from plants grown in Nebraska, USA.</title>
        <authorList>
            <person name="Schachtman D."/>
        </authorList>
    </citation>
    <scope>NUCLEOTIDE SEQUENCE</scope>
    <source>
        <strain evidence="3">DS3754</strain>
    </source>
</reference>
<gene>
    <name evidence="3" type="ORF">J2W31_001792</name>
</gene>
<sequence length="893" mass="95784">MACKNPCDQCAQTGLPILFTRYGAAYSATDKGAAALDKLKPGGNLKNQPGGVALQTAKYNVRMLRTGYLYIRIETNCRRPAWFGYAVHSHGYLTRFDVDHPKEAEGLAACSPQEWGANRSLVWIKGARDVTKLNYLFHPDPIDPDHLSKVIDSDLDKYTQSFDVASWANGSKGAPDTAVPSPDPNGWSVAEFKALKDEAVRDALEPQLYGLMGSNAMERAWGDYENKRFVETDHYMLTGEHAGKITVEETSFIKQLDYAGAHGKRLQNIAKFLADNGGAVVACDDAIGIAQELGHLQAEAQIVYSHWQASSATGHHKDVSNEWVFQTAVGAQGLIALAQQGAVARVDRGFAESARIHAPLPRDPLEAAKESAHRTAARTANYQRELSSAQSAVQSACSQWFDQAAARDILQEQKMRQQQAQDRVAALGRDQSKWVFGSLLLAALGRFSNQDGKIGKPGGGAALSLQLAQCLAGLETHEAGRQALLAMNPWGGSLLSRLLCFNSVTLQAAYKSLENAKPPVVPTPAAEPEATMADTLATTLKLMAGRLALGDKALGFIDEAQNPDAPAMLRKAAWVGHVFSLLSARAATGISGWKASQLEARMVQHLALAGMSTLGSTVHKAVAQLQSDVAENAKRVALRAKKLESIADPATRAGKVVALERARSAAPGTRAAMLGALMDLGAAIIKGNQLGTKLDARSAFDLSGQLLQGIGSLYDWRAKAYDETIYKGVRGYDAYKYPSLIEGLDSIKALHLKSLRMTAFKFLGPAAMFSVVLDGMDAWKSRERGQIWLSRAQAASVIGTIFTIGSAGAGIFAAGIGAGAAAWGITAAILGLAGAVLSVVGTIFVLLLSEDKWITWLRDMPLNKQRKGKKPIHENLRGSLQDLANAQKELQPA</sequence>
<dbReference type="NCBIfam" id="NF041559">
    <property type="entry name" value="BTH_I2691_fam"/>
    <property type="match status" value="1"/>
</dbReference>
<accession>A0AAW8CQV0</accession>
<dbReference type="EMBL" id="JAUSRD010000003">
    <property type="protein sequence ID" value="MDP9892687.1"/>
    <property type="molecule type" value="Genomic_DNA"/>
</dbReference>
<protein>
    <recommendedName>
        <fullName evidence="2">Toxin VasX N-terminal region domain-containing protein</fullName>
    </recommendedName>
</protein>
<dbReference type="RefSeq" id="WP_307501464.1">
    <property type="nucleotide sequence ID" value="NZ_JAUSRD010000003.1"/>
</dbReference>
<keyword evidence="1" id="KW-0472">Membrane</keyword>
<dbReference type="InterPro" id="IPR048126">
    <property type="entry name" value="Toxin_VasX"/>
</dbReference>
<name>A0AAW8CQV0_9BURK</name>
<dbReference type="Pfam" id="PF20249">
    <property type="entry name" value="VasX_N"/>
    <property type="match status" value="1"/>
</dbReference>
<organism evidence="3 4">
    <name type="scientific">Variovorax boronicumulans</name>
    <dbReference type="NCBI Taxonomy" id="436515"/>
    <lineage>
        <taxon>Bacteria</taxon>
        <taxon>Pseudomonadati</taxon>
        <taxon>Pseudomonadota</taxon>
        <taxon>Betaproteobacteria</taxon>
        <taxon>Burkholderiales</taxon>
        <taxon>Comamonadaceae</taxon>
        <taxon>Variovorax</taxon>
    </lineage>
</organism>
<feature type="transmembrane region" description="Helical" evidence="1">
    <location>
        <begin position="755"/>
        <end position="773"/>
    </location>
</feature>
<evidence type="ECO:0000313" key="3">
    <source>
        <dbReference type="EMBL" id="MDP9892687.1"/>
    </source>
</evidence>
<dbReference type="AlphaFoldDB" id="A0AAW8CQV0"/>
<feature type="transmembrane region" description="Helical" evidence="1">
    <location>
        <begin position="794"/>
        <end position="816"/>
    </location>
</feature>
<evidence type="ECO:0000259" key="2">
    <source>
        <dbReference type="Pfam" id="PF20249"/>
    </source>
</evidence>
<dbReference type="Proteomes" id="UP001242045">
    <property type="component" value="Unassembled WGS sequence"/>
</dbReference>
<dbReference type="CDD" id="cd20707">
    <property type="entry name" value="MIX_III"/>
    <property type="match status" value="1"/>
</dbReference>
<evidence type="ECO:0000313" key="4">
    <source>
        <dbReference type="Proteomes" id="UP001242045"/>
    </source>
</evidence>
<feature type="domain" description="Toxin VasX N-terminal region" evidence="2">
    <location>
        <begin position="7"/>
        <end position="168"/>
    </location>
</feature>
<proteinExistence type="predicted"/>
<dbReference type="InterPro" id="IPR046864">
    <property type="entry name" value="VasX_N"/>
</dbReference>
<comment type="caution">
    <text evidence="3">The sequence shown here is derived from an EMBL/GenBank/DDBJ whole genome shotgun (WGS) entry which is preliminary data.</text>
</comment>
<keyword evidence="1" id="KW-0812">Transmembrane</keyword>
<keyword evidence="1" id="KW-1133">Transmembrane helix</keyword>
<feature type="transmembrane region" description="Helical" evidence="1">
    <location>
        <begin position="822"/>
        <end position="848"/>
    </location>
</feature>